<dbReference type="InterPro" id="IPR006305">
    <property type="entry name" value="FliQ"/>
</dbReference>
<dbReference type="GO" id="GO:0009306">
    <property type="term" value="P:protein secretion"/>
    <property type="evidence" value="ECO:0007669"/>
    <property type="project" value="InterPro"/>
</dbReference>
<dbReference type="EMBL" id="CP030032">
    <property type="protein sequence ID" value="AWV90983.1"/>
    <property type="molecule type" value="Genomic_DNA"/>
</dbReference>
<evidence type="ECO:0000256" key="1">
    <source>
        <dbReference type="ARBA" id="ARBA00004651"/>
    </source>
</evidence>
<keyword evidence="6 9" id="KW-1133">Transmembrane helix</keyword>
<dbReference type="Proteomes" id="UP000249799">
    <property type="component" value="Chromosome"/>
</dbReference>
<feature type="transmembrane region" description="Helical" evidence="9">
    <location>
        <begin position="12"/>
        <end position="34"/>
    </location>
</feature>
<keyword evidence="8 9" id="KW-0975">Bacterial flagellum</keyword>
<evidence type="ECO:0000256" key="2">
    <source>
        <dbReference type="ARBA" id="ARBA00006156"/>
    </source>
</evidence>
<sequence>MENYILQITRQALLLVLIVSAPPVMASLVVGLMLSVFQATTQIQEQTLTFVPKLIAVFVSLVIAGPWIGGQLLAFTRLLFEGFPEFF</sequence>
<dbReference type="RefSeq" id="WP_111336822.1">
    <property type="nucleotide sequence ID" value="NZ_CP030032.1"/>
</dbReference>
<evidence type="ECO:0000256" key="5">
    <source>
        <dbReference type="ARBA" id="ARBA00022692"/>
    </source>
</evidence>
<evidence type="ECO:0000256" key="9">
    <source>
        <dbReference type="RuleBase" id="RU364090"/>
    </source>
</evidence>
<dbReference type="KEGG" id="bsed:DN745_17285"/>
<keyword evidence="7 9" id="KW-0472">Membrane</keyword>
<evidence type="ECO:0000313" key="10">
    <source>
        <dbReference type="EMBL" id="AWV90983.1"/>
    </source>
</evidence>
<keyword evidence="4 9" id="KW-1003">Cell membrane</keyword>
<protein>
    <recommendedName>
        <fullName evidence="3 9">Flagellar biosynthetic protein FliQ</fullName>
    </recommendedName>
</protein>
<feature type="transmembrane region" description="Helical" evidence="9">
    <location>
        <begin position="54"/>
        <end position="80"/>
    </location>
</feature>
<dbReference type="Pfam" id="PF01313">
    <property type="entry name" value="Bac_export_3"/>
    <property type="match status" value="1"/>
</dbReference>
<evidence type="ECO:0000313" key="11">
    <source>
        <dbReference type="Proteomes" id="UP000249799"/>
    </source>
</evidence>
<dbReference type="NCBIfam" id="TIGR01403">
    <property type="entry name" value="fliQ_rel_III"/>
    <property type="match status" value="1"/>
</dbReference>
<dbReference type="PRINTS" id="PR00952">
    <property type="entry name" value="TYPE3IMQPROT"/>
</dbReference>
<keyword evidence="10" id="KW-0969">Cilium</keyword>
<evidence type="ECO:0000256" key="8">
    <source>
        <dbReference type="ARBA" id="ARBA00023143"/>
    </source>
</evidence>
<dbReference type="PANTHER" id="PTHR34040:SF2">
    <property type="entry name" value="FLAGELLAR BIOSYNTHETIC PROTEIN FLIQ"/>
    <property type="match status" value="1"/>
</dbReference>
<evidence type="ECO:0000256" key="3">
    <source>
        <dbReference type="ARBA" id="ARBA00021718"/>
    </source>
</evidence>
<dbReference type="InterPro" id="IPR002191">
    <property type="entry name" value="Bac_export_3"/>
</dbReference>
<dbReference type="PANTHER" id="PTHR34040">
    <property type="entry name" value="FLAGELLAR BIOSYNTHETIC PROTEIN FLIQ"/>
    <property type="match status" value="1"/>
</dbReference>
<keyword evidence="10" id="KW-0966">Cell projection</keyword>
<proteinExistence type="inferred from homology"/>
<comment type="subcellular location">
    <subcellularLocation>
        <location evidence="1 9">Cell membrane</location>
        <topology evidence="1">Multi-pass membrane protein</topology>
    </subcellularLocation>
    <subcellularLocation>
        <location evidence="9">Bacterial flagellum basal body</location>
    </subcellularLocation>
</comment>
<dbReference type="AlphaFoldDB" id="A0A2Z4FPU6"/>
<evidence type="ECO:0000256" key="6">
    <source>
        <dbReference type="ARBA" id="ARBA00022989"/>
    </source>
</evidence>
<accession>A0A2Z4FPU6</accession>
<dbReference type="PIRSF" id="PIRSF004669">
    <property type="entry name" value="FliQ"/>
    <property type="match status" value="1"/>
</dbReference>
<evidence type="ECO:0000256" key="4">
    <source>
        <dbReference type="ARBA" id="ARBA00022475"/>
    </source>
</evidence>
<dbReference type="GO" id="GO:0005886">
    <property type="term" value="C:plasma membrane"/>
    <property type="evidence" value="ECO:0007669"/>
    <property type="project" value="UniProtKB-SubCell"/>
</dbReference>
<comment type="function">
    <text evidence="9">Role in flagellar biosynthesis.</text>
</comment>
<evidence type="ECO:0000256" key="7">
    <source>
        <dbReference type="ARBA" id="ARBA00023136"/>
    </source>
</evidence>
<dbReference type="InterPro" id="IPR006306">
    <property type="entry name" value="T3SS_HrpO"/>
</dbReference>
<reference evidence="10 11" key="1">
    <citation type="submission" date="2018-06" db="EMBL/GenBank/DDBJ databases">
        <title>Lujinxingia sediminis gen. nov. sp. nov., a new facultative anaerobic member of the class Deltaproteobacteria, and proposal of Lujinxingaceae fam. nov.</title>
        <authorList>
            <person name="Guo L.-Y."/>
            <person name="Li C.-M."/>
            <person name="Wang S."/>
            <person name="Du Z.-J."/>
        </authorList>
    </citation>
    <scope>NUCLEOTIDE SEQUENCE [LARGE SCALE GENOMIC DNA]</scope>
    <source>
        <strain evidence="10 11">FA350</strain>
    </source>
</reference>
<keyword evidence="10" id="KW-0282">Flagellum</keyword>
<name>A0A2Z4FPU6_9DELT</name>
<dbReference type="OrthoDB" id="9806440at2"/>
<dbReference type="NCBIfam" id="TIGR01402">
    <property type="entry name" value="fliQ"/>
    <property type="match status" value="1"/>
</dbReference>
<keyword evidence="11" id="KW-1185">Reference proteome</keyword>
<gene>
    <name evidence="9 10" type="primary">fliQ</name>
    <name evidence="10" type="ORF">DN745_17285</name>
</gene>
<keyword evidence="5 9" id="KW-0812">Transmembrane</keyword>
<organism evidence="10 11">
    <name type="scientific">Bradymonas sediminis</name>
    <dbReference type="NCBI Taxonomy" id="1548548"/>
    <lineage>
        <taxon>Bacteria</taxon>
        <taxon>Deltaproteobacteria</taxon>
        <taxon>Bradymonadales</taxon>
        <taxon>Bradymonadaceae</taxon>
        <taxon>Bradymonas</taxon>
    </lineage>
</organism>
<dbReference type="GO" id="GO:0009425">
    <property type="term" value="C:bacterial-type flagellum basal body"/>
    <property type="evidence" value="ECO:0007669"/>
    <property type="project" value="UniProtKB-SubCell"/>
</dbReference>
<dbReference type="GO" id="GO:0044780">
    <property type="term" value="P:bacterial-type flagellum assembly"/>
    <property type="evidence" value="ECO:0007669"/>
    <property type="project" value="InterPro"/>
</dbReference>
<comment type="similarity">
    <text evidence="2 9">Belongs to the FliQ/MopD/SpaQ family.</text>
</comment>